<feature type="region of interest" description="Disordered" evidence="4">
    <location>
        <begin position="881"/>
        <end position="911"/>
    </location>
</feature>
<dbReference type="InterPro" id="IPR000219">
    <property type="entry name" value="DH_dom"/>
</dbReference>
<dbReference type="Gene3D" id="1.20.900.10">
    <property type="entry name" value="Dbl homology (DH) domain"/>
    <property type="match status" value="1"/>
</dbReference>
<dbReference type="PANTHER" id="PTHR23113">
    <property type="entry name" value="GUANINE NUCLEOTIDE EXCHANGE FACTOR"/>
    <property type="match status" value="1"/>
</dbReference>
<dbReference type="InterPro" id="IPR008937">
    <property type="entry name" value="Ras-like_GEF"/>
</dbReference>
<dbReference type="Proteomes" id="UP001591681">
    <property type="component" value="Unassembled WGS sequence"/>
</dbReference>
<dbReference type="InterPro" id="IPR023578">
    <property type="entry name" value="Ras_GEF_dom_sf"/>
</dbReference>
<dbReference type="InterPro" id="IPR036964">
    <property type="entry name" value="RASGEF_cat_dom_sf"/>
</dbReference>
<feature type="domain" description="PH" evidence="5">
    <location>
        <begin position="386"/>
        <end position="506"/>
    </location>
</feature>
<dbReference type="SMART" id="SM00325">
    <property type="entry name" value="RhoGEF"/>
    <property type="match status" value="1"/>
</dbReference>
<dbReference type="Gene3D" id="1.20.870.10">
    <property type="entry name" value="Son of sevenless (SoS) protein Chain: S domain 1"/>
    <property type="match status" value="2"/>
</dbReference>
<feature type="domain" description="DH" evidence="7">
    <location>
        <begin position="159"/>
        <end position="345"/>
    </location>
</feature>
<gene>
    <name evidence="9" type="ORF">ACEWY4_011881</name>
</gene>
<dbReference type="FunFam" id="2.30.29.30:FF:000117">
    <property type="entry name" value="ras-specific guanine nucleotide-releasing factor 1 isoform X2"/>
    <property type="match status" value="1"/>
</dbReference>
<dbReference type="PROSITE" id="PS50003">
    <property type="entry name" value="PH_DOMAIN"/>
    <property type="match status" value="2"/>
</dbReference>
<dbReference type="SMART" id="SM00147">
    <property type="entry name" value="RasGEF"/>
    <property type="match status" value="1"/>
</dbReference>
<feature type="domain" description="Ras-GEF" evidence="6">
    <location>
        <begin position="1049"/>
        <end position="1221"/>
    </location>
</feature>
<evidence type="ECO:0000259" key="6">
    <source>
        <dbReference type="PROSITE" id="PS50009"/>
    </source>
</evidence>
<evidence type="ECO:0000256" key="1">
    <source>
        <dbReference type="ARBA" id="ARBA00022658"/>
    </source>
</evidence>
<dbReference type="SUPFAM" id="SSF48065">
    <property type="entry name" value="DBL homology domain (DH-domain)"/>
    <property type="match status" value="1"/>
</dbReference>
<dbReference type="InterPro" id="IPR011993">
    <property type="entry name" value="PH-like_dom_sf"/>
</dbReference>
<dbReference type="Pfam" id="PF00621">
    <property type="entry name" value="RhoGEF"/>
    <property type="match status" value="1"/>
</dbReference>
<feature type="region of interest" description="Disordered" evidence="4">
    <location>
        <begin position="629"/>
        <end position="648"/>
    </location>
</feature>
<dbReference type="PROSITE" id="PS50212">
    <property type="entry name" value="RASGEF_NTER"/>
    <property type="match status" value="1"/>
</dbReference>
<protein>
    <recommendedName>
        <fullName evidence="11">Ras-specific guanine nucleotide-releasing factor 2</fullName>
    </recommendedName>
</protein>
<dbReference type="SUPFAM" id="SSF50729">
    <property type="entry name" value="PH domain-like"/>
    <property type="match status" value="1"/>
</dbReference>
<evidence type="ECO:0008006" key="11">
    <source>
        <dbReference type="Google" id="ProtNLM"/>
    </source>
</evidence>
<dbReference type="Gene3D" id="1.10.840.10">
    <property type="entry name" value="Ras guanine-nucleotide exchange factors catalytic domain"/>
    <property type="match status" value="2"/>
</dbReference>
<comment type="caution">
    <text evidence="9">The sequence shown here is derived from an EMBL/GenBank/DDBJ whole genome shotgun (WGS) entry which is preliminary data.</text>
</comment>
<evidence type="ECO:0000259" key="5">
    <source>
        <dbReference type="PROSITE" id="PS50003"/>
    </source>
</evidence>
<feature type="region of interest" description="Disordered" evidence="4">
    <location>
        <begin position="761"/>
        <end position="856"/>
    </location>
</feature>
<evidence type="ECO:0000259" key="8">
    <source>
        <dbReference type="PROSITE" id="PS50212"/>
    </source>
</evidence>
<dbReference type="PANTHER" id="PTHR23113:SF187">
    <property type="entry name" value="RAS-SPECIFIC GUANINE NUCLEOTIDE-RELEASING FACTOR 2"/>
    <property type="match status" value="1"/>
</dbReference>
<feature type="domain" description="PH" evidence="5">
    <location>
        <begin position="1"/>
        <end position="49"/>
    </location>
</feature>
<dbReference type="SMART" id="SM00233">
    <property type="entry name" value="PH"/>
    <property type="match status" value="1"/>
</dbReference>
<dbReference type="CDD" id="cd00160">
    <property type="entry name" value="RhoGEF"/>
    <property type="match status" value="1"/>
</dbReference>
<evidence type="ECO:0000256" key="3">
    <source>
        <dbReference type="SAM" id="Coils"/>
    </source>
</evidence>
<evidence type="ECO:0000313" key="9">
    <source>
        <dbReference type="EMBL" id="KAL2092083.1"/>
    </source>
</evidence>
<dbReference type="PROSITE" id="PS50096">
    <property type="entry name" value="IQ"/>
    <property type="match status" value="1"/>
</dbReference>
<evidence type="ECO:0000259" key="7">
    <source>
        <dbReference type="PROSITE" id="PS50010"/>
    </source>
</evidence>
<feature type="coiled-coil region" evidence="3">
    <location>
        <begin position="67"/>
        <end position="104"/>
    </location>
</feature>
<dbReference type="FunFam" id="1.20.900.10:FF:000005">
    <property type="entry name" value="Ras-specific guanine nucleotide-releasing factor 1 isoform 2"/>
    <property type="match status" value="1"/>
</dbReference>
<dbReference type="InterPro" id="IPR001895">
    <property type="entry name" value="RASGEF_cat_dom"/>
</dbReference>
<dbReference type="Pfam" id="PF00617">
    <property type="entry name" value="RasGEF"/>
    <property type="match status" value="1"/>
</dbReference>
<dbReference type="CDD" id="cd06224">
    <property type="entry name" value="REM"/>
    <property type="match status" value="1"/>
</dbReference>
<feature type="region of interest" description="Disordered" evidence="4">
    <location>
        <begin position="687"/>
        <end position="723"/>
    </location>
</feature>
<accession>A0ABD1JYX1</accession>
<dbReference type="Gene3D" id="2.30.29.30">
    <property type="entry name" value="Pleckstrin-homology domain (PH domain)/Phosphotyrosine-binding domain (PTB)"/>
    <property type="match status" value="1"/>
</dbReference>
<dbReference type="SUPFAM" id="SSF48366">
    <property type="entry name" value="Ras GEF"/>
    <property type="match status" value="1"/>
</dbReference>
<dbReference type="AlphaFoldDB" id="A0ABD1JYX1"/>
<evidence type="ECO:0000256" key="4">
    <source>
        <dbReference type="SAM" id="MobiDB-lite"/>
    </source>
</evidence>
<sequence>MSNQSPAQHWSGHYFLVVFGHDGQKPLELRTDEEAECDEWVEAIQQASYSDIIIEREVLMQKYIHLVQIVETEKVAANQLRTQLEDQDTEIERLKAEIIALNKTKERMRPYQVNQEEEDPDIKKIKKVQSFMRGWLCRRKWKIIVQDYICSPHAESMRKRNQIVFNMVEAETEYVHQLSILVNCFLRPLRMAASSKKPPISHDDVSSIFLNSETIMFLHEIFHQGLKARIANWPTLVLADLFDILLPMLNIYQEFVRNHQYSLQVLANCKQNRDFDKLLKQYESNAACEGRMLETFLTYPMFQIPRYIITLHELLAHTPHEHVERKSLEFAKSKLEELSRVMHDEVSDTENIRKNLAIERMIVEGCDILLDTSQTFVRQGSLIQLPSVERGKLSKVRLGSLSLKKEGERQCFLFTKHFLICTRSSGGKLHLLKQGGVLSLIDCTLIEEPDTSDEECESKNTGQVFGHLDFKIVVEPSEGPAFTVVLLSPSRQEKAAWTSDISQCIDNIRCNGLMTSVFEENSKVTVPHMINARLPVTASVVPLIRSDARLHKDDVDICFSKTLNSCKVPQIRYASVERLLERLTDLRFLSIDFLNTFLHTYRIFTTAAVVMDKLADIYKKPFTSIPVSHSCVSPPPASPPPAPPPPPRRIQYHSFDRLSITSICPDYSLKIRKIALDQSLELFFATNQNNRGGGDHTNDRSPRLGRKFSGPPPLSIPSHTSSPVRARKLSINFPLGGQSSPSSSPSSSSCTRVLDLISSSSSSAVVSSNSTITTTTTPSCSSATSSPTSATCPTSATSPASPTTSPPPTVTPPATATAPVPAPAPASGVAPSATSPTPSPEQSTTPTAEENPEMPRADAFCGKLRRSIRRAVLESVSLDKIIPESPQGGESGDVSPCRSPSTPRHLRYRGSAGQVAENSRCSVSPASAFAIATAAAGHSSPPVFNNSERTCDKEFIIRRAATNRVLNVLRHWVSKHSQDFEMSGDLKGGVICLLEEVLKDPDLLPQERKATANILSALSQEDQDDAQLKIEDILQVAECPRTECFESLSAMELAEQVTLLDHIVFRSIPYEEFLGQGWMKTDKTERTPYIMKTSQHFNDMSNLVASQIMTHTDVGSRASSIEKWVAVADICRCLNNYNGVLEITSALNRSAIYRLKKTWAKVSKQVMTISHIIREIRQFQQTPYRIEHQPKVTQYLLDKTLIMDEDTLYDLSLKIEPRLPA</sequence>
<dbReference type="GO" id="GO:0005085">
    <property type="term" value="F:guanyl-nucleotide exchange factor activity"/>
    <property type="evidence" value="ECO:0007669"/>
    <property type="project" value="UniProtKB-KW"/>
</dbReference>
<evidence type="ECO:0000256" key="2">
    <source>
        <dbReference type="PROSITE-ProRule" id="PRU00168"/>
    </source>
</evidence>
<dbReference type="PROSITE" id="PS50009">
    <property type="entry name" value="RASGEF_CAT"/>
    <property type="match status" value="1"/>
</dbReference>
<feature type="compositionally biased region" description="Basic and acidic residues" evidence="4">
    <location>
        <begin position="693"/>
        <end position="702"/>
    </location>
</feature>
<dbReference type="Pfam" id="PF00618">
    <property type="entry name" value="RasGEF_N"/>
    <property type="match status" value="1"/>
</dbReference>
<dbReference type="EMBL" id="JBHFQA010000010">
    <property type="protein sequence ID" value="KAL2092083.1"/>
    <property type="molecule type" value="Genomic_DNA"/>
</dbReference>
<dbReference type="PROSITE" id="PS50010">
    <property type="entry name" value="DH_2"/>
    <property type="match status" value="1"/>
</dbReference>
<feature type="compositionally biased region" description="Low complexity" evidence="4">
    <location>
        <begin position="812"/>
        <end position="848"/>
    </location>
</feature>
<keyword evidence="1 2" id="KW-0344">Guanine-nucleotide releasing factor</keyword>
<evidence type="ECO:0000313" key="10">
    <source>
        <dbReference type="Proteomes" id="UP001591681"/>
    </source>
</evidence>
<keyword evidence="3" id="KW-0175">Coiled coil</keyword>
<reference evidence="9 10" key="1">
    <citation type="submission" date="2024-09" db="EMBL/GenBank/DDBJ databases">
        <title>A chromosome-level genome assembly of Gray's grenadier anchovy, Coilia grayii.</title>
        <authorList>
            <person name="Fu Z."/>
        </authorList>
    </citation>
    <scope>NUCLEOTIDE SEQUENCE [LARGE SCALE GENOMIC DNA]</scope>
    <source>
        <strain evidence="9">G4</strain>
        <tissue evidence="9">Muscle</tissue>
    </source>
</reference>
<dbReference type="InterPro" id="IPR001849">
    <property type="entry name" value="PH_domain"/>
</dbReference>
<feature type="compositionally biased region" description="Low complexity" evidence="4">
    <location>
        <begin position="761"/>
        <end position="803"/>
    </location>
</feature>
<name>A0ABD1JYX1_9TELE</name>
<feature type="compositionally biased region" description="Pro residues" evidence="4">
    <location>
        <begin position="633"/>
        <end position="648"/>
    </location>
</feature>
<feature type="domain" description="N-terminal Ras-GEF" evidence="8">
    <location>
        <begin position="567"/>
        <end position="709"/>
    </location>
</feature>
<dbReference type="SMART" id="SM00229">
    <property type="entry name" value="RasGEFN"/>
    <property type="match status" value="2"/>
</dbReference>
<organism evidence="9 10">
    <name type="scientific">Coilia grayii</name>
    <name type="common">Gray's grenadier anchovy</name>
    <dbReference type="NCBI Taxonomy" id="363190"/>
    <lineage>
        <taxon>Eukaryota</taxon>
        <taxon>Metazoa</taxon>
        <taxon>Chordata</taxon>
        <taxon>Craniata</taxon>
        <taxon>Vertebrata</taxon>
        <taxon>Euteleostomi</taxon>
        <taxon>Actinopterygii</taxon>
        <taxon>Neopterygii</taxon>
        <taxon>Teleostei</taxon>
        <taxon>Clupei</taxon>
        <taxon>Clupeiformes</taxon>
        <taxon>Clupeoidei</taxon>
        <taxon>Engraulidae</taxon>
        <taxon>Coilinae</taxon>
        <taxon>Coilia</taxon>
    </lineage>
</organism>
<proteinExistence type="predicted"/>
<keyword evidence="10" id="KW-1185">Reference proteome</keyword>
<dbReference type="InterPro" id="IPR000651">
    <property type="entry name" value="Ras-like_Gua-exchang_fac_N"/>
</dbReference>
<dbReference type="InterPro" id="IPR035899">
    <property type="entry name" value="DBL_dom_sf"/>
</dbReference>